<evidence type="ECO:0000256" key="1">
    <source>
        <dbReference type="SAM" id="MobiDB-lite"/>
    </source>
</evidence>
<dbReference type="EMBL" id="CANHGI010000001">
    <property type="protein sequence ID" value="CAI5439482.1"/>
    <property type="molecule type" value="Genomic_DNA"/>
</dbReference>
<dbReference type="SUPFAM" id="SSF48371">
    <property type="entry name" value="ARM repeat"/>
    <property type="match status" value="1"/>
</dbReference>
<feature type="region of interest" description="Disordered" evidence="1">
    <location>
        <begin position="1"/>
        <end position="26"/>
    </location>
</feature>
<evidence type="ECO:0000313" key="3">
    <source>
        <dbReference type="Proteomes" id="UP001152747"/>
    </source>
</evidence>
<name>A0A9P1I6A1_9PELO</name>
<proteinExistence type="predicted"/>
<protein>
    <submittedName>
        <fullName evidence="2">Uncharacterized protein</fullName>
    </submittedName>
</protein>
<dbReference type="InterPro" id="IPR016024">
    <property type="entry name" value="ARM-type_fold"/>
</dbReference>
<accession>A0A9P1I6A1</accession>
<dbReference type="Gene3D" id="1.25.10.10">
    <property type="entry name" value="Leucine-rich Repeat Variant"/>
    <property type="match status" value="1"/>
</dbReference>
<dbReference type="OrthoDB" id="5813172at2759"/>
<sequence length="216" mass="24401">MAKRRRPSDTNSDLKRAKSAEEVDNSEFSDVLRQIKESENVENAKKYAKRLKQLLTDEGKIKKFVIVSSNIEELVGIFCKQTTVMGTSEYRSEIHQYSISILANCCFTIPKTGFLIRKAKSNFLDLSVRIFESTIANPDVKSSMCRLLANLCSNKDLVMTWISSNTIIFDQIALLLESSDLKIVKQCLRIFSMLANSSFTRENVVSGMSMILETSS</sequence>
<evidence type="ECO:0000313" key="2">
    <source>
        <dbReference type="EMBL" id="CAI5439482.1"/>
    </source>
</evidence>
<comment type="caution">
    <text evidence="2">The sequence shown here is derived from an EMBL/GenBank/DDBJ whole genome shotgun (WGS) entry which is preliminary data.</text>
</comment>
<keyword evidence="3" id="KW-1185">Reference proteome</keyword>
<dbReference type="InterPro" id="IPR011989">
    <property type="entry name" value="ARM-like"/>
</dbReference>
<dbReference type="GO" id="GO:0005829">
    <property type="term" value="C:cytosol"/>
    <property type="evidence" value="ECO:0007669"/>
    <property type="project" value="TreeGrafter"/>
</dbReference>
<dbReference type="Proteomes" id="UP001152747">
    <property type="component" value="Unassembled WGS sequence"/>
</dbReference>
<dbReference type="PANTHER" id="PTHR23312:SF8">
    <property type="entry name" value="ARMADILLO REPEAT-CONTAINING PROTEIN 5"/>
    <property type="match status" value="1"/>
</dbReference>
<dbReference type="GO" id="GO:0009653">
    <property type="term" value="P:anatomical structure morphogenesis"/>
    <property type="evidence" value="ECO:0007669"/>
    <property type="project" value="TreeGrafter"/>
</dbReference>
<organism evidence="2 3">
    <name type="scientific">Caenorhabditis angaria</name>
    <dbReference type="NCBI Taxonomy" id="860376"/>
    <lineage>
        <taxon>Eukaryota</taxon>
        <taxon>Metazoa</taxon>
        <taxon>Ecdysozoa</taxon>
        <taxon>Nematoda</taxon>
        <taxon>Chromadorea</taxon>
        <taxon>Rhabditida</taxon>
        <taxon>Rhabditina</taxon>
        <taxon>Rhabditomorpha</taxon>
        <taxon>Rhabditoidea</taxon>
        <taxon>Rhabditidae</taxon>
        <taxon>Peloderinae</taxon>
        <taxon>Caenorhabditis</taxon>
    </lineage>
</organism>
<feature type="compositionally biased region" description="Basic and acidic residues" evidence="1">
    <location>
        <begin position="12"/>
        <end position="21"/>
    </location>
</feature>
<dbReference type="PANTHER" id="PTHR23312">
    <property type="entry name" value="ARMC5 ARMADILLO REPEAT-CONTAINING -RELATED"/>
    <property type="match status" value="1"/>
</dbReference>
<dbReference type="AlphaFoldDB" id="A0A9P1I6A1"/>
<gene>
    <name evidence="2" type="ORF">CAMP_LOCUS2119</name>
</gene>
<reference evidence="2" key="1">
    <citation type="submission" date="2022-11" db="EMBL/GenBank/DDBJ databases">
        <authorList>
            <person name="Kikuchi T."/>
        </authorList>
    </citation>
    <scope>NUCLEOTIDE SEQUENCE</scope>
    <source>
        <strain evidence="2">PS1010</strain>
    </source>
</reference>